<dbReference type="GO" id="GO:0071555">
    <property type="term" value="P:cell wall organization"/>
    <property type="evidence" value="ECO:0007669"/>
    <property type="project" value="TreeGrafter"/>
</dbReference>
<dbReference type="InterPro" id="IPR012338">
    <property type="entry name" value="Beta-lactam/transpept-like"/>
</dbReference>
<proteinExistence type="inferred from homology"/>
<feature type="compositionally biased region" description="Basic residues" evidence="4">
    <location>
        <begin position="35"/>
        <end position="47"/>
    </location>
</feature>
<accession>A0A852VIY5</accession>
<evidence type="ECO:0000313" key="8">
    <source>
        <dbReference type="Proteomes" id="UP000554054"/>
    </source>
</evidence>
<dbReference type="Pfam" id="PF03717">
    <property type="entry name" value="PBP_dimer"/>
    <property type="match status" value="1"/>
</dbReference>
<gene>
    <name evidence="7" type="ORF">BJY20_000424</name>
</gene>
<dbReference type="GO" id="GO:0005886">
    <property type="term" value="C:plasma membrane"/>
    <property type="evidence" value="ECO:0007669"/>
    <property type="project" value="TreeGrafter"/>
</dbReference>
<dbReference type="Proteomes" id="UP000554054">
    <property type="component" value="Unassembled WGS sequence"/>
</dbReference>
<dbReference type="SUPFAM" id="SSF56601">
    <property type="entry name" value="beta-lactamase/transpeptidase-like"/>
    <property type="match status" value="1"/>
</dbReference>
<feature type="compositionally biased region" description="Low complexity" evidence="4">
    <location>
        <begin position="11"/>
        <end position="34"/>
    </location>
</feature>
<dbReference type="Gene3D" id="3.30.450.330">
    <property type="match status" value="1"/>
</dbReference>
<evidence type="ECO:0000256" key="4">
    <source>
        <dbReference type="SAM" id="MobiDB-lite"/>
    </source>
</evidence>
<comment type="caution">
    <text evidence="7">The sequence shown here is derived from an EMBL/GenBank/DDBJ whole genome shotgun (WGS) entry which is preliminary data.</text>
</comment>
<dbReference type="InterPro" id="IPR050515">
    <property type="entry name" value="Beta-lactam/transpept"/>
</dbReference>
<feature type="domain" description="Penicillin-binding protein dimerisation" evidence="6">
    <location>
        <begin position="128"/>
        <end position="288"/>
    </location>
</feature>
<dbReference type="PANTHER" id="PTHR30627">
    <property type="entry name" value="PEPTIDOGLYCAN D,D-TRANSPEPTIDASE"/>
    <property type="match status" value="1"/>
</dbReference>
<evidence type="ECO:0000256" key="2">
    <source>
        <dbReference type="ARBA" id="ARBA00007171"/>
    </source>
</evidence>
<feature type="region of interest" description="Disordered" evidence="4">
    <location>
        <begin position="1"/>
        <end position="82"/>
    </location>
</feature>
<dbReference type="InterPro" id="IPR005311">
    <property type="entry name" value="PBP_dimer"/>
</dbReference>
<protein>
    <submittedName>
        <fullName evidence="7">Cell division protein FtsI (Penicillin-binding protein 3)</fullName>
    </submittedName>
</protein>
<feature type="region of interest" description="Disordered" evidence="4">
    <location>
        <begin position="643"/>
        <end position="682"/>
    </location>
</feature>
<keyword evidence="7" id="KW-0131">Cell cycle</keyword>
<organism evidence="7 8">
    <name type="scientific">Janibacter cremeus</name>
    <dbReference type="NCBI Taxonomy" id="1285192"/>
    <lineage>
        <taxon>Bacteria</taxon>
        <taxon>Bacillati</taxon>
        <taxon>Actinomycetota</taxon>
        <taxon>Actinomycetes</taxon>
        <taxon>Micrococcales</taxon>
        <taxon>Intrasporangiaceae</taxon>
        <taxon>Janibacter</taxon>
    </lineage>
</organism>
<evidence type="ECO:0000313" key="7">
    <source>
        <dbReference type="EMBL" id="NYF97032.1"/>
    </source>
</evidence>
<reference evidence="7 8" key="1">
    <citation type="submission" date="2020-07" db="EMBL/GenBank/DDBJ databases">
        <title>Sequencing the genomes of 1000 actinobacteria strains.</title>
        <authorList>
            <person name="Klenk H.-P."/>
        </authorList>
    </citation>
    <scope>NUCLEOTIDE SEQUENCE [LARGE SCALE GENOMIC DNA]</scope>
    <source>
        <strain evidence="7 8">DSM 26154</strain>
    </source>
</reference>
<dbReference type="Gene3D" id="3.40.710.10">
    <property type="entry name" value="DD-peptidase/beta-lactamase superfamily"/>
    <property type="match status" value="1"/>
</dbReference>
<dbReference type="AlphaFoldDB" id="A0A852VIY5"/>
<dbReference type="Pfam" id="PF00905">
    <property type="entry name" value="Transpeptidase"/>
    <property type="match status" value="1"/>
</dbReference>
<feature type="domain" description="Penicillin-binding protein transpeptidase" evidence="5">
    <location>
        <begin position="331"/>
        <end position="636"/>
    </location>
</feature>
<dbReference type="EMBL" id="JACCAE010000001">
    <property type="protein sequence ID" value="NYF97032.1"/>
    <property type="molecule type" value="Genomic_DNA"/>
</dbReference>
<dbReference type="SUPFAM" id="SSF56519">
    <property type="entry name" value="Penicillin binding protein dimerisation domain"/>
    <property type="match status" value="1"/>
</dbReference>
<dbReference type="RefSeq" id="WP_343062741.1">
    <property type="nucleotide sequence ID" value="NZ_JACCAE010000001.1"/>
</dbReference>
<keyword evidence="8" id="KW-1185">Reference proteome</keyword>
<evidence type="ECO:0000256" key="3">
    <source>
        <dbReference type="ARBA" id="ARBA00023136"/>
    </source>
</evidence>
<comment type="subcellular location">
    <subcellularLocation>
        <location evidence="1">Membrane</location>
    </subcellularLocation>
</comment>
<name>A0A852VIY5_9MICO</name>
<feature type="compositionally biased region" description="Low complexity" evidence="4">
    <location>
        <begin position="48"/>
        <end position="76"/>
    </location>
</feature>
<keyword evidence="7" id="KW-0132">Cell division</keyword>
<dbReference type="InterPro" id="IPR001460">
    <property type="entry name" value="PCN-bd_Tpept"/>
</dbReference>
<evidence type="ECO:0000259" key="5">
    <source>
        <dbReference type="Pfam" id="PF00905"/>
    </source>
</evidence>
<dbReference type="InterPro" id="IPR036138">
    <property type="entry name" value="PBP_dimer_sf"/>
</dbReference>
<sequence length="682" mass="72313">MTERRSGGSGSSPRRTPGAKGATPRPRTAPTAKKTAAKKSSARKAAPRRPAAGGPSAKKATTSRPAPRRQTPAAASVAPGNSRARMRALMVASLIVLSLFAAQLLRIQGFDSEAVAANALAQRTHTETIPAQRGTIYGVNGTALAQSQERRTVTVDQTAVPEYTKTVDDELTEVGVEGAARDLAQLLDESAGDLQEMMTGQERYVVLAKNISPLTWRRINDLGIPGIYSERTSQRTYPQSTTAASLVGFVQPQDQSAGAGLELQFDDVLTGEPGRATYQIAQDGSRLPNASDEVNSAQPGRDIRLTIDNDIQWYAQNALANQVEETKALSGTIVVEDVNTGELVSLASYPTFDPNDLGSADGVYTNLAFSDVFEPGSTAKIMTVAAGLEEGTITPSSPMLLPGSMRRGNATLKDSHPHPDEYRTVAGALAESSNTGMMLIGETMSPKTLEEYLRRFGLGSKSGSGFPGESAGLLPPAQEWSGSQRYTMTYGQGVSTTAIQATNVFQAIANDGVRLSPTFVDAIKDEEGRWQPAQEAESTRAVSKKTANQVSRMLEGVVSEEGTAPKAQIEGYSVAGKTGTADRYDPDTGGYSGKTASFIGYAPADDPQLVVSVILQRPIKGYYGGTVAAPVFKDVMTYALQKQKVPPTPKDERTPKVRTVPPGEPDMNDPDLLRDRGAPGGG</sequence>
<dbReference type="GO" id="GO:0051301">
    <property type="term" value="P:cell division"/>
    <property type="evidence" value="ECO:0007669"/>
    <property type="project" value="UniProtKB-KW"/>
</dbReference>
<dbReference type="PANTHER" id="PTHR30627:SF1">
    <property type="entry name" value="PEPTIDOGLYCAN D,D-TRANSPEPTIDASE FTSI"/>
    <property type="match status" value="1"/>
</dbReference>
<feature type="compositionally biased region" description="Basic and acidic residues" evidence="4">
    <location>
        <begin position="671"/>
        <end position="682"/>
    </location>
</feature>
<evidence type="ECO:0000259" key="6">
    <source>
        <dbReference type="Pfam" id="PF03717"/>
    </source>
</evidence>
<evidence type="ECO:0000256" key="1">
    <source>
        <dbReference type="ARBA" id="ARBA00004370"/>
    </source>
</evidence>
<keyword evidence="3" id="KW-0472">Membrane</keyword>
<dbReference type="GO" id="GO:0008658">
    <property type="term" value="F:penicillin binding"/>
    <property type="evidence" value="ECO:0007669"/>
    <property type="project" value="InterPro"/>
</dbReference>
<comment type="similarity">
    <text evidence="2">Belongs to the transpeptidase family.</text>
</comment>
<dbReference type="Gene3D" id="3.90.1310.10">
    <property type="entry name" value="Penicillin-binding protein 2a (Domain 2)"/>
    <property type="match status" value="1"/>
</dbReference>